<comment type="subcellular location">
    <subcellularLocation>
        <location evidence="1">Secreted</location>
    </subcellularLocation>
</comment>
<dbReference type="Gene3D" id="2.120.10.30">
    <property type="entry name" value="TolB, C-terminal domain"/>
    <property type="match status" value="1"/>
</dbReference>
<keyword evidence="5" id="KW-1185">Reference proteome</keyword>
<dbReference type="Gene3D" id="2.120.10.60">
    <property type="entry name" value="Tricorn protease N-terminal domain"/>
    <property type="match status" value="1"/>
</dbReference>
<dbReference type="Proteomes" id="UP000244223">
    <property type="component" value="Unassembled WGS sequence"/>
</dbReference>
<protein>
    <submittedName>
        <fullName evidence="4">VCBS repeat-containing protein</fullName>
    </submittedName>
</protein>
<dbReference type="Gene3D" id="2.150.10.10">
    <property type="entry name" value="Serralysin-like metalloprotease, C-terminal"/>
    <property type="match status" value="5"/>
</dbReference>
<dbReference type="Pfam" id="PF07676">
    <property type="entry name" value="PD40"/>
    <property type="match status" value="2"/>
</dbReference>
<dbReference type="InterPro" id="IPR011042">
    <property type="entry name" value="6-blade_b-propeller_TolB-like"/>
</dbReference>
<evidence type="ECO:0000313" key="5">
    <source>
        <dbReference type="Proteomes" id="UP000244223"/>
    </source>
</evidence>
<dbReference type="SUPFAM" id="SSF51120">
    <property type="entry name" value="beta-Roll"/>
    <property type="match status" value="5"/>
</dbReference>
<reference evidence="4 5" key="1">
    <citation type="submission" date="2018-04" db="EMBL/GenBank/DDBJ databases">
        <title>Genomic Encyclopedia of Archaeal and Bacterial Type Strains, Phase II (KMG-II): from individual species to whole genera.</title>
        <authorList>
            <person name="Goeker M."/>
        </authorList>
    </citation>
    <scope>NUCLEOTIDE SEQUENCE [LARGE SCALE GENOMIC DNA]</scope>
    <source>
        <strain evidence="4 5">DSM 5822</strain>
    </source>
</reference>
<dbReference type="InterPro" id="IPR010221">
    <property type="entry name" value="VCBS_dom"/>
</dbReference>
<comment type="caution">
    <text evidence="4">The sequence shown here is derived from an EMBL/GenBank/DDBJ whole genome shotgun (WGS) entry which is preliminary data.</text>
</comment>
<dbReference type="AlphaFoldDB" id="A0A2T5IVJ7"/>
<dbReference type="NCBIfam" id="TIGR01965">
    <property type="entry name" value="VCBS_repeat"/>
    <property type="match status" value="1"/>
</dbReference>
<dbReference type="PANTHER" id="PTHR38340:SF1">
    <property type="entry name" value="S-LAYER PROTEIN"/>
    <property type="match status" value="1"/>
</dbReference>
<organism evidence="4 5">
    <name type="scientific">Agitococcus lubricus</name>
    <dbReference type="NCBI Taxonomy" id="1077255"/>
    <lineage>
        <taxon>Bacteria</taxon>
        <taxon>Pseudomonadati</taxon>
        <taxon>Pseudomonadota</taxon>
        <taxon>Gammaproteobacteria</taxon>
        <taxon>Moraxellales</taxon>
        <taxon>Moraxellaceae</taxon>
        <taxon>Agitococcus</taxon>
    </lineage>
</organism>
<name>A0A2T5IVJ7_9GAMM</name>
<gene>
    <name evidence="4" type="ORF">C8N29_11674</name>
</gene>
<sequence length="1134" mass="118111">MTTINGTLDSDFLLGTDTTDEIYGFDGDDTLDGGLGSDTLIGGAGDDSYIIDLTDTVDEKSSGGIDTINVSASYSIFTLAQVENLRLTGNSLSDATGNFLANLIEGNSANNRLTGGYGNDTLVGGLGVDTLVGGFDNDTYWLDNERDVVIEENSIVRLSLSSTQAQANGASQNATFSVDGTKVVFTSTANNLVAGDTNNVADIFIKDLVTGVVSCVSRDASGNQANGASQNATFSADGTKIIFTSTANNLVAGDTNNVADIFIKDLVTGVVSCVSRDASGNQANGASQNATFSVDGTKVIFTSTANNLVSGDTNSASDIFVKDLQTGIVTRLTTNSQGIQADGDTYEYNLSADGKKITFSSYASNLINGDTNFSFDIFVKDLQTGLVSRVSTSTNGTQANYESYRPIFAPDGQKVLFQSAASNLIVGDNNNALDYFVKDLNTGELICVTRNVTGQIANGESQYAIFSKDGKKIIFDSYASNLVSGDTNSTSDIFVKNLENGDVIRINLANNVQLNNQSIMPVLSNDGGKLLFTSSATNLVAGDSNNASDIFIIDLNDGHDIVYSSAGHFLEDNVENLTLIGDNPIYAIGNGLNNIITGNAGNNAIDGGVGIDTLIGGQGNDTYEIDNVNDIVIENENEGIDTINAAFSMSLVSFSNVENLFLSNRQTQTNGTGNHLNNVLSGATNSNNSHNVLDGGAGNDTLDGGSGIDTLIGGTGDDTYIVDSTTDTITELLAQGTDTIQSTVNFSLSSILHVENISLKGQASNAVGNSLDNVLIGNSLNNTLSGMDGNDTLIGGTGIDTLVGGVGNDTYFVDSTSDTINELSNQGIDTINASVNFSLENYTNIENITLSGMASEAIGNSLDNIIIANSASNILDGASGIDTVLYSLSWSNYFIESLAEGARIKINDDIDILKNIEYIGFNGHVLSILEAINDAPIAFNDNVSELLIEEGIGETGISIRTGNVLTNDTDADLLLSIGEILSVSGVYNSSVGFVTTGRYGDLVLNSDGSYSYILNNNDIDTQSLVAGQSVIDSFTYTITDIHGLSSSAILTFNIQGSDDVTYITGTANNDDLLGTDTNDNIDSLAGNDTLNGGGGADTLLGGMGNDVIMGNEGDDNIDGGADADLMSGGLGNDV</sequence>
<dbReference type="InterPro" id="IPR011049">
    <property type="entry name" value="Serralysin-like_metalloprot_C"/>
</dbReference>
<evidence type="ECO:0000256" key="1">
    <source>
        <dbReference type="ARBA" id="ARBA00004613"/>
    </source>
</evidence>
<dbReference type="EMBL" id="QAON01000016">
    <property type="protein sequence ID" value="PTQ87907.1"/>
    <property type="molecule type" value="Genomic_DNA"/>
</dbReference>
<dbReference type="InterPro" id="IPR050557">
    <property type="entry name" value="RTX_toxin/Mannuronan_C5-epim"/>
</dbReference>
<dbReference type="PROSITE" id="PS00330">
    <property type="entry name" value="HEMOLYSIN_CALCIUM"/>
    <property type="match status" value="7"/>
</dbReference>
<keyword evidence="3" id="KW-0106">Calcium</keyword>
<dbReference type="SUPFAM" id="SSF82171">
    <property type="entry name" value="DPP6 N-terminal domain-like"/>
    <property type="match status" value="1"/>
</dbReference>
<proteinExistence type="predicted"/>
<dbReference type="Pfam" id="PF17963">
    <property type="entry name" value="Big_9"/>
    <property type="match status" value="1"/>
</dbReference>
<evidence type="ECO:0000256" key="3">
    <source>
        <dbReference type="ARBA" id="ARBA00022837"/>
    </source>
</evidence>
<dbReference type="InterPro" id="IPR011659">
    <property type="entry name" value="WD40"/>
</dbReference>
<keyword evidence="2" id="KW-0964">Secreted</keyword>
<dbReference type="PANTHER" id="PTHR38340">
    <property type="entry name" value="S-LAYER PROTEIN"/>
    <property type="match status" value="1"/>
</dbReference>
<dbReference type="GO" id="GO:0005509">
    <property type="term" value="F:calcium ion binding"/>
    <property type="evidence" value="ECO:0007669"/>
    <property type="project" value="InterPro"/>
</dbReference>
<evidence type="ECO:0000256" key="2">
    <source>
        <dbReference type="ARBA" id="ARBA00022525"/>
    </source>
</evidence>
<dbReference type="Pfam" id="PF00353">
    <property type="entry name" value="HemolysinCabind"/>
    <property type="match status" value="7"/>
</dbReference>
<dbReference type="RefSeq" id="WP_204509363.1">
    <property type="nucleotide sequence ID" value="NZ_QAON01000016.1"/>
</dbReference>
<feature type="non-terminal residue" evidence="4">
    <location>
        <position position="1134"/>
    </location>
</feature>
<accession>A0A2T5IVJ7</accession>
<evidence type="ECO:0000313" key="4">
    <source>
        <dbReference type="EMBL" id="PTQ87907.1"/>
    </source>
</evidence>
<dbReference type="GO" id="GO:0005576">
    <property type="term" value="C:extracellular region"/>
    <property type="evidence" value="ECO:0007669"/>
    <property type="project" value="UniProtKB-SubCell"/>
</dbReference>
<dbReference type="InterPro" id="IPR018511">
    <property type="entry name" value="Hemolysin-typ_Ca-bd_CS"/>
</dbReference>
<dbReference type="InterPro" id="IPR001343">
    <property type="entry name" value="Hemolysn_Ca-bd"/>
</dbReference>
<dbReference type="PRINTS" id="PR00313">
    <property type="entry name" value="CABNDNGRPT"/>
</dbReference>